<sequence length="99" mass="10570">WQQLHTVGDGPCARSGQGAVVVNDFVYVFGGCDGEAVLKDIHAFDIHTSEWRKITHQLGPSARTSFGMCIGPGDDDFTVACGCTLINPGALADIWSFNV</sequence>
<evidence type="ECO:0000313" key="4">
    <source>
        <dbReference type="Proteomes" id="UP000664859"/>
    </source>
</evidence>
<dbReference type="EMBL" id="JAFCMP010000401">
    <property type="protein sequence ID" value="KAG5180281.1"/>
    <property type="molecule type" value="Genomic_DNA"/>
</dbReference>
<dbReference type="SUPFAM" id="SSF117281">
    <property type="entry name" value="Kelch motif"/>
    <property type="match status" value="1"/>
</dbReference>
<accession>A0A836CDS6</accession>
<dbReference type="Gene3D" id="2.120.10.80">
    <property type="entry name" value="Kelch-type beta propeller"/>
    <property type="match status" value="1"/>
</dbReference>
<dbReference type="AlphaFoldDB" id="A0A836CDS6"/>
<dbReference type="OrthoDB" id="7676067at2759"/>
<dbReference type="PANTHER" id="PTHR46093">
    <property type="entry name" value="ACYL-COA-BINDING DOMAIN-CONTAINING PROTEIN 5"/>
    <property type="match status" value="1"/>
</dbReference>
<dbReference type="InterPro" id="IPR015915">
    <property type="entry name" value="Kelch-typ_b-propeller"/>
</dbReference>
<reference evidence="3" key="1">
    <citation type="submission" date="2021-02" db="EMBL/GenBank/DDBJ databases">
        <title>First Annotated Genome of the Yellow-green Alga Tribonema minus.</title>
        <authorList>
            <person name="Mahan K.M."/>
        </authorList>
    </citation>
    <scope>NUCLEOTIDE SEQUENCE</scope>
    <source>
        <strain evidence="3">UTEX B ZZ1240</strain>
    </source>
</reference>
<feature type="non-terminal residue" evidence="3">
    <location>
        <position position="1"/>
    </location>
</feature>
<dbReference type="Pfam" id="PF24681">
    <property type="entry name" value="Kelch_KLHDC2_KLHL20_DRC7"/>
    <property type="match status" value="1"/>
</dbReference>
<gene>
    <name evidence="3" type="ORF">JKP88DRAFT_140664</name>
</gene>
<name>A0A836CDS6_9STRA</name>
<organism evidence="3 4">
    <name type="scientific">Tribonema minus</name>
    <dbReference type="NCBI Taxonomy" id="303371"/>
    <lineage>
        <taxon>Eukaryota</taxon>
        <taxon>Sar</taxon>
        <taxon>Stramenopiles</taxon>
        <taxon>Ochrophyta</taxon>
        <taxon>PX clade</taxon>
        <taxon>Xanthophyceae</taxon>
        <taxon>Tribonematales</taxon>
        <taxon>Tribonemataceae</taxon>
        <taxon>Tribonema</taxon>
    </lineage>
</organism>
<proteinExistence type="predicted"/>
<keyword evidence="2" id="KW-0677">Repeat</keyword>
<evidence type="ECO:0000313" key="3">
    <source>
        <dbReference type="EMBL" id="KAG5180281.1"/>
    </source>
</evidence>
<keyword evidence="1" id="KW-0880">Kelch repeat</keyword>
<dbReference type="PANTHER" id="PTHR46093:SF18">
    <property type="entry name" value="FIBRONECTIN TYPE-III DOMAIN-CONTAINING PROTEIN"/>
    <property type="match status" value="1"/>
</dbReference>
<evidence type="ECO:0000256" key="2">
    <source>
        <dbReference type="ARBA" id="ARBA00022737"/>
    </source>
</evidence>
<evidence type="ECO:0000256" key="1">
    <source>
        <dbReference type="ARBA" id="ARBA00022441"/>
    </source>
</evidence>
<comment type="caution">
    <text evidence="3">The sequence shown here is derived from an EMBL/GenBank/DDBJ whole genome shotgun (WGS) entry which is preliminary data.</text>
</comment>
<keyword evidence="4" id="KW-1185">Reference proteome</keyword>
<feature type="non-terminal residue" evidence="3">
    <location>
        <position position="99"/>
    </location>
</feature>
<protein>
    <submittedName>
        <fullName evidence="3">Uncharacterized protein</fullName>
    </submittedName>
</protein>
<dbReference type="Proteomes" id="UP000664859">
    <property type="component" value="Unassembled WGS sequence"/>
</dbReference>